<evidence type="ECO:0000313" key="2">
    <source>
        <dbReference type="EMBL" id="KAG2311622.1"/>
    </source>
</evidence>
<dbReference type="Pfam" id="PF01486">
    <property type="entry name" value="K-box"/>
    <property type="match status" value="1"/>
</dbReference>
<accession>A0A8X8AVC9</accession>
<gene>
    <name evidence="2" type="ORF">Bca52824_023179</name>
</gene>
<comment type="caution">
    <text evidence="2">The sequence shown here is derived from an EMBL/GenBank/DDBJ whole genome shotgun (WGS) entry which is preliminary data.</text>
</comment>
<dbReference type="GO" id="GO:0005634">
    <property type="term" value="C:nucleus"/>
    <property type="evidence" value="ECO:0007669"/>
    <property type="project" value="InterPro"/>
</dbReference>
<dbReference type="OrthoDB" id="1898716at2759"/>
<dbReference type="AlphaFoldDB" id="A0A8X8AVC9"/>
<evidence type="ECO:0000313" key="3">
    <source>
        <dbReference type="Proteomes" id="UP000886595"/>
    </source>
</evidence>
<feature type="domain" description="K-box" evidence="1">
    <location>
        <begin position="31"/>
        <end position="122"/>
    </location>
</feature>
<organism evidence="2 3">
    <name type="scientific">Brassica carinata</name>
    <name type="common">Ethiopian mustard</name>
    <name type="synonym">Abyssinian cabbage</name>
    <dbReference type="NCBI Taxonomy" id="52824"/>
    <lineage>
        <taxon>Eukaryota</taxon>
        <taxon>Viridiplantae</taxon>
        <taxon>Streptophyta</taxon>
        <taxon>Embryophyta</taxon>
        <taxon>Tracheophyta</taxon>
        <taxon>Spermatophyta</taxon>
        <taxon>Magnoliopsida</taxon>
        <taxon>eudicotyledons</taxon>
        <taxon>Gunneridae</taxon>
        <taxon>Pentapetalae</taxon>
        <taxon>rosids</taxon>
        <taxon>malvids</taxon>
        <taxon>Brassicales</taxon>
        <taxon>Brassicaceae</taxon>
        <taxon>Brassiceae</taxon>
        <taxon>Brassica</taxon>
    </lineage>
</organism>
<keyword evidence="3" id="KW-1185">Reference proteome</keyword>
<dbReference type="GO" id="GO:0003700">
    <property type="term" value="F:DNA-binding transcription factor activity"/>
    <property type="evidence" value="ECO:0007669"/>
    <property type="project" value="InterPro"/>
</dbReference>
<name>A0A8X8AVC9_BRACI</name>
<reference evidence="2 3" key="1">
    <citation type="submission" date="2020-02" db="EMBL/GenBank/DDBJ databases">
        <authorList>
            <person name="Ma Q."/>
            <person name="Huang Y."/>
            <person name="Song X."/>
            <person name="Pei D."/>
        </authorList>
    </citation>
    <scope>NUCLEOTIDE SEQUENCE [LARGE SCALE GENOMIC DNA]</scope>
    <source>
        <strain evidence="2">Sxm20200214</strain>
        <tissue evidence="2">Leaf</tissue>
    </source>
</reference>
<dbReference type="InterPro" id="IPR002487">
    <property type="entry name" value="TF_Kbox"/>
</dbReference>
<dbReference type="EMBL" id="JAAMPC010000005">
    <property type="protein sequence ID" value="KAG2311622.1"/>
    <property type="molecule type" value="Genomic_DNA"/>
</dbReference>
<dbReference type="PROSITE" id="PS51297">
    <property type="entry name" value="K_BOX"/>
    <property type="match status" value="1"/>
</dbReference>
<evidence type="ECO:0000259" key="1">
    <source>
        <dbReference type="PROSITE" id="PS51297"/>
    </source>
</evidence>
<proteinExistence type="predicted"/>
<sequence>MSFYDFGYSRLAGYSAATAEQQLLLCSSQDNGDVLWIDESMRSELERLHLAIERLKGKEIDRMSFSDLISLENQLNDSLHSVKDRKTQLLLNQVGRSRLQVKNKAPQIVSSSVLSLSYLSRSKTPPLKNRDD</sequence>
<dbReference type="Proteomes" id="UP000886595">
    <property type="component" value="Unassembled WGS sequence"/>
</dbReference>
<protein>
    <recommendedName>
        <fullName evidence="1">K-box domain-containing protein</fullName>
    </recommendedName>
</protein>